<feature type="region of interest" description="Disordered" evidence="1">
    <location>
        <begin position="122"/>
        <end position="179"/>
    </location>
</feature>
<keyword evidence="3" id="KW-1185">Reference proteome</keyword>
<dbReference type="AlphaFoldDB" id="A0A166E3V6"/>
<protein>
    <submittedName>
        <fullName evidence="2">Uncharacterized protein</fullName>
    </submittedName>
</protein>
<evidence type="ECO:0000313" key="3">
    <source>
        <dbReference type="Proteomes" id="UP000076532"/>
    </source>
</evidence>
<sequence>MGLLARITLGDVLKRQGQDSKGEIPLICLSTAGKRDQSGRNKQQKYSACFLEKLRTPASFASESETSTLLDLNDMKDEVHDMSDGYPCKYSSPERRHYQIFKSIYSGYSSDTLSAPPTPTGDVFKFPTIPDHKPKSQRRRVRGYSMGPAKEGELSEVSIEDGDYDADDAGEEDQAQITV</sequence>
<dbReference type="OrthoDB" id="2642524at2759"/>
<gene>
    <name evidence="2" type="ORF">FIBSPDRAFT_958862</name>
</gene>
<evidence type="ECO:0000313" key="2">
    <source>
        <dbReference type="EMBL" id="KZP15362.1"/>
    </source>
</evidence>
<reference evidence="2 3" key="1">
    <citation type="journal article" date="2016" name="Mol. Biol. Evol.">
        <title>Comparative Genomics of Early-Diverging Mushroom-Forming Fungi Provides Insights into the Origins of Lignocellulose Decay Capabilities.</title>
        <authorList>
            <person name="Nagy L.G."/>
            <person name="Riley R."/>
            <person name="Tritt A."/>
            <person name="Adam C."/>
            <person name="Daum C."/>
            <person name="Floudas D."/>
            <person name="Sun H."/>
            <person name="Yadav J.S."/>
            <person name="Pangilinan J."/>
            <person name="Larsson K.H."/>
            <person name="Matsuura K."/>
            <person name="Barry K."/>
            <person name="Labutti K."/>
            <person name="Kuo R."/>
            <person name="Ohm R.A."/>
            <person name="Bhattacharya S.S."/>
            <person name="Shirouzu T."/>
            <person name="Yoshinaga Y."/>
            <person name="Martin F.M."/>
            <person name="Grigoriev I.V."/>
            <person name="Hibbett D.S."/>
        </authorList>
    </citation>
    <scope>NUCLEOTIDE SEQUENCE [LARGE SCALE GENOMIC DNA]</scope>
    <source>
        <strain evidence="2 3">CBS 109695</strain>
    </source>
</reference>
<name>A0A166E3V6_9AGAM</name>
<proteinExistence type="predicted"/>
<accession>A0A166E3V6</accession>
<dbReference type="EMBL" id="KV417605">
    <property type="protein sequence ID" value="KZP15362.1"/>
    <property type="molecule type" value="Genomic_DNA"/>
</dbReference>
<feature type="compositionally biased region" description="Acidic residues" evidence="1">
    <location>
        <begin position="158"/>
        <end position="179"/>
    </location>
</feature>
<organism evidence="2 3">
    <name type="scientific">Athelia psychrophila</name>
    <dbReference type="NCBI Taxonomy" id="1759441"/>
    <lineage>
        <taxon>Eukaryota</taxon>
        <taxon>Fungi</taxon>
        <taxon>Dikarya</taxon>
        <taxon>Basidiomycota</taxon>
        <taxon>Agaricomycotina</taxon>
        <taxon>Agaricomycetes</taxon>
        <taxon>Agaricomycetidae</taxon>
        <taxon>Atheliales</taxon>
        <taxon>Atheliaceae</taxon>
        <taxon>Athelia</taxon>
    </lineage>
</organism>
<evidence type="ECO:0000256" key="1">
    <source>
        <dbReference type="SAM" id="MobiDB-lite"/>
    </source>
</evidence>
<dbReference type="Proteomes" id="UP000076532">
    <property type="component" value="Unassembled WGS sequence"/>
</dbReference>